<name>A0A183F5D2_HELPZ</name>
<dbReference type="EMBL" id="UZAH01001473">
    <property type="protein sequence ID" value="VDO19757.1"/>
    <property type="molecule type" value="Genomic_DNA"/>
</dbReference>
<accession>A0A3P7UBV3</accession>
<accession>A0A183F5D2</accession>
<evidence type="ECO:0000313" key="2">
    <source>
        <dbReference type="EMBL" id="VDO19757.1"/>
    </source>
</evidence>
<dbReference type="WBParaSite" id="HPBE_0000137401-mRNA-1">
    <property type="protein sequence ID" value="HPBE_0000137401-mRNA-1"/>
    <property type="gene ID" value="HPBE_0000137401"/>
</dbReference>
<reference evidence="2 3" key="1">
    <citation type="submission" date="2018-11" db="EMBL/GenBank/DDBJ databases">
        <authorList>
            <consortium name="Pathogen Informatics"/>
        </authorList>
    </citation>
    <scope>NUCLEOTIDE SEQUENCE [LARGE SCALE GENOMIC DNA]</scope>
</reference>
<dbReference type="Proteomes" id="UP000050761">
    <property type="component" value="Unassembled WGS sequence"/>
</dbReference>
<proteinExistence type="predicted"/>
<evidence type="ECO:0000313" key="4">
    <source>
        <dbReference type="WBParaSite" id="HPBE_0000137401-mRNA-1"/>
    </source>
</evidence>
<sequence length="121" mass="13762">MVALMWTKCEKALPVFSNNRVKSNKANAPSSIRRNAPGDKNPTDTGSRGLPIKELLQSELWFNKPPFLCDPKEQWLSDIGECRVDDEEGKRCLTSSETPKTRESLFDETRFSYGQSFSTSW</sequence>
<keyword evidence="3" id="KW-1185">Reference proteome</keyword>
<dbReference type="AlphaFoldDB" id="A0A183F5D2"/>
<dbReference type="OrthoDB" id="5872779at2759"/>
<evidence type="ECO:0000313" key="3">
    <source>
        <dbReference type="Proteomes" id="UP000050761"/>
    </source>
</evidence>
<gene>
    <name evidence="2" type="ORF">HPBE_LOCUS1375</name>
</gene>
<feature type="region of interest" description="Disordered" evidence="1">
    <location>
        <begin position="20"/>
        <end position="49"/>
    </location>
</feature>
<reference evidence="4" key="2">
    <citation type="submission" date="2019-09" db="UniProtKB">
        <authorList>
            <consortium name="WormBaseParasite"/>
        </authorList>
    </citation>
    <scope>IDENTIFICATION</scope>
</reference>
<evidence type="ECO:0000256" key="1">
    <source>
        <dbReference type="SAM" id="MobiDB-lite"/>
    </source>
</evidence>
<organism evidence="3 4">
    <name type="scientific">Heligmosomoides polygyrus</name>
    <name type="common">Parasitic roundworm</name>
    <dbReference type="NCBI Taxonomy" id="6339"/>
    <lineage>
        <taxon>Eukaryota</taxon>
        <taxon>Metazoa</taxon>
        <taxon>Ecdysozoa</taxon>
        <taxon>Nematoda</taxon>
        <taxon>Chromadorea</taxon>
        <taxon>Rhabditida</taxon>
        <taxon>Rhabditina</taxon>
        <taxon>Rhabditomorpha</taxon>
        <taxon>Strongyloidea</taxon>
        <taxon>Heligmosomidae</taxon>
        <taxon>Heligmosomoides</taxon>
    </lineage>
</organism>
<feature type="compositionally biased region" description="Polar residues" evidence="1">
    <location>
        <begin position="20"/>
        <end position="33"/>
    </location>
</feature>
<protein>
    <submittedName>
        <fullName evidence="4">Ovule protein</fullName>
    </submittedName>
</protein>